<sequence length="72" mass="7751">MTLLPIGNETLEMENQIDSMVTEAECVLGGCEGTVEGKLQVETMMLMIQGKTFVLNGKLLELQGATGGIMLF</sequence>
<dbReference type="EMBL" id="JBBPBM010000076">
    <property type="protein sequence ID" value="KAK8511964.1"/>
    <property type="molecule type" value="Genomic_DNA"/>
</dbReference>
<evidence type="ECO:0000313" key="1">
    <source>
        <dbReference type="EMBL" id="KAK8511964.1"/>
    </source>
</evidence>
<name>A0ABR2BXW1_9ROSI</name>
<comment type="caution">
    <text evidence="1">The sequence shown here is derived from an EMBL/GenBank/DDBJ whole genome shotgun (WGS) entry which is preliminary data.</text>
</comment>
<protein>
    <submittedName>
        <fullName evidence="1">Uncharacterized protein</fullName>
    </submittedName>
</protein>
<proteinExistence type="predicted"/>
<accession>A0ABR2BXW1</accession>
<evidence type="ECO:0000313" key="2">
    <source>
        <dbReference type="Proteomes" id="UP001472677"/>
    </source>
</evidence>
<organism evidence="1 2">
    <name type="scientific">Hibiscus sabdariffa</name>
    <name type="common">roselle</name>
    <dbReference type="NCBI Taxonomy" id="183260"/>
    <lineage>
        <taxon>Eukaryota</taxon>
        <taxon>Viridiplantae</taxon>
        <taxon>Streptophyta</taxon>
        <taxon>Embryophyta</taxon>
        <taxon>Tracheophyta</taxon>
        <taxon>Spermatophyta</taxon>
        <taxon>Magnoliopsida</taxon>
        <taxon>eudicotyledons</taxon>
        <taxon>Gunneridae</taxon>
        <taxon>Pentapetalae</taxon>
        <taxon>rosids</taxon>
        <taxon>malvids</taxon>
        <taxon>Malvales</taxon>
        <taxon>Malvaceae</taxon>
        <taxon>Malvoideae</taxon>
        <taxon>Hibiscus</taxon>
    </lineage>
</organism>
<keyword evidence="2" id="KW-1185">Reference proteome</keyword>
<dbReference type="Proteomes" id="UP001472677">
    <property type="component" value="Unassembled WGS sequence"/>
</dbReference>
<reference evidence="1 2" key="1">
    <citation type="journal article" date="2024" name="G3 (Bethesda)">
        <title>Genome assembly of Hibiscus sabdariffa L. provides insights into metabolisms of medicinal natural products.</title>
        <authorList>
            <person name="Kim T."/>
        </authorList>
    </citation>
    <scope>NUCLEOTIDE SEQUENCE [LARGE SCALE GENOMIC DNA]</scope>
    <source>
        <strain evidence="1">TK-2024</strain>
        <tissue evidence="1">Old leaves</tissue>
    </source>
</reference>
<gene>
    <name evidence="1" type="ORF">V6N12_074653</name>
</gene>